<evidence type="ECO:0000313" key="2">
    <source>
        <dbReference type="EMBL" id="QEE17580.1"/>
    </source>
</evidence>
<organism evidence="2 3">
    <name type="scientific">Promethearchaeum syntrophicum</name>
    <dbReference type="NCBI Taxonomy" id="2594042"/>
    <lineage>
        <taxon>Archaea</taxon>
        <taxon>Promethearchaeati</taxon>
        <taxon>Promethearchaeota</taxon>
        <taxon>Promethearchaeia</taxon>
        <taxon>Promethearchaeales</taxon>
        <taxon>Promethearchaeaceae</taxon>
        <taxon>Promethearchaeum</taxon>
    </lineage>
</organism>
<dbReference type="RefSeq" id="WP_147664470.1">
    <property type="nucleotide sequence ID" value="NZ_CP042905.2"/>
</dbReference>
<gene>
    <name evidence="2" type="ORF">DSAG12_03417</name>
</gene>
<dbReference type="Proteomes" id="UP000321408">
    <property type="component" value="Chromosome"/>
</dbReference>
<keyword evidence="1" id="KW-1133">Transmembrane helix</keyword>
<dbReference type="GeneID" id="41331387"/>
<keyword evidence="3" id="KW-1185">Reference proteome</keyword>
<proteinExistence type="predicted"/>
<evidence type="ECO:0000256" key="1">
    <source>
        <dbReference type="SAM" id="Phobius"/>
    </source>
</evidence>
<accession>A0A5B9DFL9</accession>
<keyword evidence="1" id="KW-0812">Transmembrane</keyword>
<sequence>MKKTNKIISMTIIGLIFISLSSSSLDSALANKITSENEVPEFEIDTDPDEIDEDKRRESERVVTIENNSNSAQIKSILKYSDQKDDITMDISAINSFFVKGLYKSHTIFNQINLEFQITLYSIIEFVDQNGNEIYEPDIDLEIQEMVLDSWKDISYVNLSAHIFTINTTNDVFLVRIFAVEGYTDVNGTIITPSEIKIDFEFHNFPFMNETSLLALRTKFQSNAVFKLKDETRGEDEGYAENEDSIELESESAVGYFAWAENASADGVEVEVLSSPMKLGALEKFMFLNYPHATDILHDPKIGFVSEISAFYISGFPLVMAFSIIGIVSLILLIKKPKLNKK</sequence>
<dbReference type="EMBL" id="CP042905">
    <property type="protein sequence ID" value="QEE17580.1"/>
    <property type="molecule type" value="Genomic_DNA"/>
</dbReference>
<dbReference type="KEGG" id="psyt:DSAG12_03417"/>
<dbReference type="AlphaFoldDB" id="A0A5B9DFL9"/>
<name>A0A5B9DFL9_9ARCH</name>
<feature type="transmembrane region" description="Helical" evidence="1">
    <location>
        <begin position="310"/>
        <end position="334"/>
    </location>
</feature>
<evidence type="ECO:0000313" key="3">
    <source>
        <dbReference type="Proteomes" id="UP000321408"/>
    </source>
</evidence>
<reference evidence="2 3" key="2">
    <citation type="journal article" date="2024" name="Int. J. Syst. Evol. Microbiol.">
        <title>Promethearchaeum syntrophicum gen. nov., sp. nov., an anaerobic, obligately syntrophic archaeon, the first isolate of the lineage 'Asgard' archaea, and proposal of the new archaeal phylum Promethearchaeota phyl. nov. and kingdom Promethearchaeati regn. nov.</title>
        <authorList>
            <person name="Imachi H."/>
            <person name="Nobu M.K."/>
            <person name="Kato S."/>
            <person name="Takaki Y."/>
            <person name="Miyazaki M."/>
            <person name="Miyata M."/>
            <person name="Ogawara M."/>
            <person name="Saito Y."/>
            <person name="Sakai S."/>
            <person name="Tahara Y.O."/>
            <person name="Takano Y."/>
            <person name="Tasumi E."/>
            <person name="Uematsu K."/>
            <person name="Yoshimura T."/>
            <person name="Itoh T."/>
            <person name="Ohkuma M."/>
            <person name="Takai K."/>
        </authorList>
    </citation>
    <scope>NUCLEOTIDE SEQUENCE [LARGE SCALE GENOMIC DNA]</scope>
    <source>
        <strain evidence="2 3">MK-D1</strain>
    </source>
</reference>
<protein>
    <submittedName>
        <fullName evidence="2">Uncharacterized protein</fullName>
    </submittedName>
</protein>
<reference evidence="2 3" key="1">
    <citation type="journal article" date="2020" name="Nature">
        <title>Isolation of an archaeon at the prokaryote-eukaryote interface.</title>
        <authorList>
            <person name="Imachi H."/>
            <person name="Nobu M.K."/>
            <person name="Nakahara N."/>
            <person name="Morono Y."/>
            <person name="Ogawara M."/>
            <person name="Takaki Y."/>
            <person name="Takano Y."/>
            <person name="Uematsu K."/>
            <person name="Ikuta T."/>
            <person name="Ito M."/>
            <person name="Matsui Y."/>
            <person name="Miyazaki M."/>
            <person name="Murata K."/>
            <person name="Saito Y."/>
            <person name="Sakai S."/>
            <person name="Song C."/>
            <person name="Tasumi E."/>
            <person name="Yamanaka Y."/>
            <person name="Yamaguchi T."/>
            <person name="Kamagata Y."/>
            <person name="Tamaki H."/>
            <person name="Takai K."/>
        </authorList>
    </citation>
    <scope>NUCLEOTIDE SEQUENCE [LARGE SCALE GENOMIC DNA]</scope>
    <source>
        <strain evidence="2 3">MK-D1</strain>
    </source>
</reference>
<keyword evidence="1" id="KW-0472">Membrane</keyword>